<evidence type="ECO:0000256" key="5">
    <source>
        <dbReference type="ARBA" id="ARBA00022692"/>
    </source>
</evidence>
<comment type="caution">
    <text evidence="9">The sequence shown here is derived from an EMBL/GenBank/DDBJ whole genome shotgun (WGS) entry which is preliminary data.</text>
</comment>
<evidence type="ECO:0000256" key="4">
    <source>
        <dbReference type="ARBA" id="ARBA00022475"/>
    </source>
</evidence>
<dbReference type="Proteomes" id="UP001209229">
    <property type="component" value="Unassembled WGS sequence"/>
</dbReference>
<dbReference type="EMBL" id="JAPDPJ010000024">
    <property type="protein sequence ID" value="MCW3787126.1"/>
    <property type="molecule type" value="Genomic_DNA"/>
</dbReference>
<feature type="transmembrane region" description="Helical" evidence="8">
    <location>
        <begin position="61"/>
        <end position="81"/>
    </location>
</feature>
<dbReference type="RefSeq" id="WP_301190691.1">
    <property type="nucleotide sequence ID" value="NZ_JAPDPJ010000024.1"/>
</dbReference>
<keyword evidence="7 8" id="KW-0472">Membrane</keyword>
<gene>
    <name evidence="9" type="ORF">OM075_11645</name>
</gene>
<evidence type="ECO:0000256" key="8">
    <source>
        <dbReference type="SAM" id="Phobius"/>
    </source>
</evidence>
<feature type="transmembrane region" description="Helical" evidence="8">
    <location>
        <begin position="129"/>
        <end position="150"/>
    </location>
</feature>
<protein>
    <submittedName>
        <fullName evidence="9">Iron ABC transporter permease</fullName>
    </submittedName>
</protein>
<dbReference type="CDD" id="cd06550">
    <property type="entry name" value="TM_ABC_iron-siderophores_like"/>
    <property type="match status" value="1"/>
</dbReference>
<dbReference type="InterPro" id="IPR037294">
    <property type="entry name" value="ABC_BtuC-like"/>
</dbReference>
<evidence type="ECO:0000256" key="2">
    <source>
        <dbReference type="ARBA" id="ARBA00007935"/>
    </source>
</evidence>
<accession>A0AAE3SFC2</accession>
<keyword evidence="6 8" id="KW-1133">Transmembrane helix</keyword>
<feature type="transmembrane region" description="Helical" evidence="8">
    <location>
        <begin position="287"/>
        <end position="307"/>
    </location>
</feature>
<organism evidence="9 10">
    <name type="scientific">Plebeiibacterium sediminum</name>
    <dbReference type="NCBI Taxonomy" id="2992112"/>
    <lineage>
        <taxon>Bacteria</taxon>
        <taxon>Pseudomonadati</taxon>
        <taxon>Bacteroidota</taxon>
        <taxon>Bacteroidia</taxon>
        <taxon>Marinilabiliales</taxon>
        <taxon>Marinilabiliaceae</taxon>
        <taxon>Plebeiibacterium</taxon>
    </lineage>
</organism>
<dbReference type="GO" id="GO:0005886">
    <property type="term" value="C:plasma membrane"/>
    <property type="evidence" value="ECO:0007669"/>
    <property type="project" value="UniProtKB-SubCell"/>
</dbReference>
<proteinExistence type="inferred from homology"/>
<dbReference type="PANTHER" id="PTHR30472:SF41">
    <property type="entry name" value="TRANSPORT SYSTEM PERMEASE PROTEIN"/>
    <property type="match status" value="1"/>
</dbReference>
<evidence type="ECO:0000256" key="7">
    <source>
        <dbReference type="ARBA" id="ARBA00023136"/>
    </source>
</evidence>
<evidence type="ECO:0000313" key="10">
    <source>
        <dbReference type="Proteomes" id="UP001209229"/>
    </source>
</evidence>
<evidence type="ECO:0000256" key="3">
    <source>
        <dbReference type="ARBA" id="ARBA00022448"/>
    </source>
</evidence>
<dbReference type="Gene3D" id="1.10.3470.10">
    <property type="entry name" value="ABC transporter involved in vitamin B12 uptake, BtuC"/>
    <property type="match status" value="1"/>
</dbReference>
<evidence type="ECO:0000256" key="1">
    <source>
        <dbReference type="ARBA" id="ARBA00004651"/>
    </source>
</evidence>
<comment type="subcellular location">
    <subcellularLocation>
        <location evidence="1">Cell membrane</location>
        <topology evidence="1">Multi-pass membrane protein</topology>
    </subcellularLocation>
</comment>
<feature type="transmembrane region" description="Helical" evidence="8">
    <location>
        <begin position="319"/>
        <end position="338"/>
    </location>
</feature>
<dbReference type="SUPFAM" id="SSF81345">
    <property type="entry name" value="ABC transporter involved in vitamin B12 uptake, BtuC"/>
    <property type="match status" value="1"/>
</dbReference>
<feature type="transmembrane region" description="Helical" evidence="8">
    <location>
        <begin position="157"/>
        <end position="181"/>
    </location>
</feature>
<feature type="transmembrane region" description="Helical" evidence="8">
    <location>
        <begin position="201"/>
        <end position="222"/>
    </location>
</feature>
<name>A0AAE3SFC2_9BACT</name>
<dbReference type="AlphaFoldDB" id="A0AAE3SFC2"/>
<feature type="transmembrane region" description="Helical" evidence="8">
    <location>
        <begin position="248"/>
        <end position="275"/>
    </location>
</feature>
<evidence type="ECO:0000256" key="6">
    <source>
        <dbReference type="ARBA" id="ARBA00022989"/>
    </source>
</evidence>
<dbReference type="InterPro" id="IPR000522">
    <property type="entry name" value="ABC_transptr_permease_BtuC"/>
</dbReference>
<keyword evidence="4" id="KW-1003">Cell membrane</keyword>
<comment type="similarity">
    <text evidence="2">Belongs to the binding-protein-dependent transport system permease family. FecCD subfamily.</text>
</comment>
<evidence type="ECO:0000313" key="9">
    <source>
        <dbReference type="EMBL" id="MCW3787126.1"/>
    </source>
</evidence>
<dbReference type="PANTHER" id="PTHR30472">
    <property type="entry name" value="FERRIC ENTEROBACTIN TRANSPORT SYSTEM PERMEASE PROTEIN"/>
    <property type="match status" value="1"/>
</dbReference>
<feature type="transmembrane region" description="Helical" evidence="8">
    <location>
        <begin position="93"/>
        <end position="117"/>
    </location>
</feature>
<sequence>MTSNKQTSLIIILCIVLLLVLMVLNLTLGSINIPLHEFKAIFLGSDTANTVYSNIVFKTRLPQTIVSIGAGMALGISGLLMQTLFRNPLAGPSILGISSGSSLGVAFAMLFTGNILGLSFTNMGAWGDFGAIVSSLLGAAAVMFLIMFISNHIGGTLSVLIIGVMIGYLSSSLVSLLKYYSPEEDVHNYVIWGLGSFSRMAPAHAWIFFMVTVVLSFSSIFLNKPLNLLALGDRYAANLGLKIKSARLAIIAWSGILVAIVTSFCGPIIFIGVAVPHLAKLLSKTSNHLLLVINTCLIGGATTLLCNLMARLPGVENELPINSVTAFIGAPVVIWVIWNRRKTNR</sequence>
<dbReference type="GO" id="GO:0033214">
    <property type="term" value="P:siderophore-iron import into cell"/>
    <property type="evidence" value="ECO:0007669"/>
    <property type="project" value="TreeGrafter"/>
</dbReference>
<keyword evidence="5 8" id="KW-0812">Transmembrane</keyword>
<dbReference type="GO" id="GO:0022857">
    <property type="term" value="F:transmembrane transporter activity"/>
    <property type="evidence" value="ECO:0007669"/>
    <property type="project" value="InterPro"/>
</dbReference>
<reference evidence="9" key="1">
    <citation type="submission" date="2022-10" db="EMBL/GenBank/DDBJ databases">
        <authorList>
            <person name="Yu W.X."/>
        </authorList>
    </citation>
    <scope>NUCLEOTIDE SEQUENCE</scope>
    <source>
        <strain evidence="9">AAT</strain>
    </source>
</reference>
<keyword evidence="3" id="KW-0813">Transport</keyword>
<keyword evidence="10" id="KW-1185">Reference proteome</keyword>
<dbReference type="Pfam" id="PF01032">
    <property type="entry name" value="FecCD"/>
    <property type="match status" value="1"/>
</dbReference>